<evidence type="ECO:0008006" key="4">
    <source>
        <dbReference type="Google" id="ProtNLM"/>
    </source>
</evidence>
<evidence type="ECO:0000256" key="1">
    <source>
        <dbReference type="SAM" id="MobiDB-lite"/>
    </source>
</evidence>
<name>A0A1I1MAS3_9ACTN</name>
<dbReference type="EMBL" id="FOLM01000006">
    <property type="protein sequence ID" value="SFC78760.1"/>
    <property type="molecule type" value="Genomic_DNA"/>
</dbReference>
<keyword evidence="3" id="KW-1185">Reference proteome</keyword>
<accession>A0A1I1MAS3</accession>
<feature type="region of interest" description="Disordered" evidence="1">
    <location>
        <begin position="22"/>
        <end position="52"/>
    </location>
</feature>
<sequence>MSDATDAPYGARGGAVDTVPGAAAGAAPAGSGGTGAPGHRPGTLGLAEVPPAERGATRIADRVIAKLAARAAREALPAAPAMPHARASVRRHPGADGGGGIAHVRVTVELRYPSDIGAQCGAVRRQVTLRLGELAGMELTDVAVDVERLHSEHLLRGAAERRVR</sequence>
<evidence type="ECO:0000313" key="2">
    <source>
        <dbReference type="EMBL" id="SFC78760.1"/>
    </source>
</evidence>
<proteinExistence type="predicted"/>
<dbReference type="AlphaFoldDB" id="A0A1I1MAS3"/>
<dbReference type="Proteomes" id="UP000199207">
    <property type="component" value="Unassembled WGS sequence"/>
</dbReference>
<organism evidence="2 3">
    <name type="scientific">Streptomyces aidingensis</name>
    <dbReference type="NCBI Taxonomy" id="910347"/>
    <lineage>
        <taxon>Bacteria</taxon>
        <taxon>Bacillati</taxon>
        <taxon>Actinomycetota</taxon>
        <taxon>Actinomycetes</taxon>
        <taxon>Kitasatosporales</taxon>
        <taxon>Streptomycetaceae</taxon>
        <taxon>Streptomyces</taxon>
    </lineage>
</organism>
<evidence type="ECO:0000313" key="3">
    <source>
        <dbReference type="Proteomes" id="UP000199207"/>
    </source>
</evidence>
<protein>
    <recommendedName>
        <fullName evidence="4">Asp23 family, cell envelope-related function</fullName>
    </recommendedName>
</protein>
<reference evidence="2 3" key="1">
    <citation type="submission" date="2016-10" db="EMBL/GenBank/DDBJ databases">
        <authorList>
            <person name="de Groot N.N."/>
        </authorList>
    </citation>
    <scope>NUCLEOTIDE SEQUENCE [LARGE SCALE GENOMIC DNA]</scope>
    <source>
        <strain evidence="2 3">CGMCC 4.5739</strain>
    </source>
</reference>
<dbReference type="STRING" id="910347.SAMN05421773_10641"/>
<gene>
    <name evidence="2" type="ORF">SAMN05421773_10641</name>
</gene>